<feature type="compositionally biased region" description="Basic residues" evidence="1">
    <location>
        <begin position="487"/>
        <end position="499"/>
    </location>
</feature>
<accession>A0A6S7GA38</accession>
<feature type="region of interest" description="Disordered" evidence="1">
    <location>
        <begin position="1166"/>
        <end position="1190"/>
    </location>
</feature>
<feature type="compositionally biased region" description="Acidic residues" evidence="1">
    <location>
        <begin position="592"/>
        <end position="641"/>
    </location>
</feature>
<evidence type="ECO:0000313" key="2">
    <source>
        <dbReference type="EMBL" id="CAB3985982.1"/>
    </source>
</evidence>
<reference evidence="2" key="1">
    <citation type="submission" date="2020-04" db="EMBL/GenBank/DDBJ databases">
        <authorList>
            <person name="Alioto T."/>
            <person name="Alioto T."/>
            <person name="Gomez Garrido J."/>
        </authorList>
    </citation>
    <scope>NUCLEOTIDE SEQUENCE</scope>
    <source>
        <strain evidence="2">A484AB</strain>
    </source>
</reference>
<sequence>MAGSADSGKVYRIKKKEDEESDGCVLPLSEEVLRNLQEKHPAPADIQPSSLLHGPIIDLRNISTAVDEQTILTAAKTLKGAAGPSGLDANQYIRMLCSKQFHREGKCLREQIALFAVKIATESLDPFCLEAYVANRLIPLDKSPGIRPIGIGEIMRRLVGKALTKEFKQDFKEATGPIQVCAGHEAGAEAAIHAMQQVWEEENTEGILLIDASNAFNSLNRQVALHNILLLCPRPAISIINTYRNPARLFIVGGAGKLRALLAFFEMLISEGVKYGYHVNSGKSWLVIKDPCDIERATELFKSHDIKITSDGHRLLGAVIGSTCFREEYVNSKVSTWCTELENLCSIAKSQPHAAYAAFVHGYKHKFTFYIRTIPNVAHLFQPVEEIICSKFLPTIFGQDISQLDRETYALPIRNGGLGIPRIPEDADFERNTSKLLCAPLSALIIIQACNQLPQDDAITNFIKAITEESTCHGEVEGSKMDVVTKRTPKSTAQRKKRKQELGPQELEMLGESHPDEPVNILTTDTDTQMPNLNADLETIFEKNRRLKNQIITLQTIAQEKKIKMKQMKRKVNKLERLLEQKSVSEKKSEKEETEMEEVTESETDDEEAMEDESETKDPAYEVEEAEVDSEAEEEEIEEESSGLLQVDGNLRTEPKHIVFLSQLLLLFNFCHCCKTDNPLVEAKGVGTEAVVTTTCNNPKCPQKTTIWHSQPRMPGRKTPAGNFLLCMAVLLGGGSYTKLRQIFLHMGLGCISHNTYFHYQRTVLFPTIYLHWKKYQAMLMEKAKQVKDGVVIARDGPHDSMGHSAKFCAYTIFCCTFAQIIHFNLVQRNQAGSSPAMEFMSFKLCMDYMIAYGLTITTFISDRHTSIAKHMRTVLKNIVHYFDIWHLKKKIRKVLSKIAKEKDCEAVNEWIKPCENHLHWSATSTFSGNGLVIWAKFKSFLRHIVNIHSGHSDPLFDKCAHGSDIEARKWLTIDSPLHKKVCTALTNTRLMKGIKKASPLAQTSCLEGFHSVLNHFAPKMIAYCYVGQYCRHILAVIHFNFNLQREMKRNDSDGSERVKISYPKFKNGEATVRNVRVAQNFAYIQEIYETFELSSKADLKDAAVKLKEMCPPPMNTMLSKQTKREALKKRSDRSQIVIQDVPPTTSVLQHQEQLMRDTDARKNKAAPHCRSCGHPMKGHKNVVDCPKNK</sequence>
<feature type="region of interest" description="Disordered" evidence="1">
    <location>
        <begin position="583"/>
        <end position="643"/>
    </location>
</feature>
<dbReference type="OrthoDB" id="5967653at2759"/>
<protein>
    <submittedName>
        <fullName evidence="2">Uncharacterized protein</fullName>
    </submittedName>
</protein>
<dbReference type="PANTHER" id="PTHR31751">
    <property type="entry name" value="SI:CH211-108C17.2-RELATED-RELATED"/>
    <property type="match status" value="1"/>
</dbReference>
<proteinExistence type="predicted"/>
<keyword evidence="3" id="KW-1185">Reference proteome</keyword>
<evidence type="ECO:0000256" key="1">
    <source>
        <dbReference type="SAM" id="MobiDB-lite"/>
    </source>
</evidence>
<dbReference type="AlphaFoldDB" id="A0A6S7GA38"/>
<evidence type="ECO:0000313" key="3">
    <source>
        <dbReference type="Proteomes" id="UP001152795"/>
    </source>
</evidence>
<organism evidence="2 3">
    <name type="scientific">Paramuricea clavata</name>
    <name type="common">Red gorgonian</name>
    <name type="synonym">Violescent sea-whip</name>
    <dbReference type="NCBI Taxonomy" id="317549"/>
    <lineage>
        <taxon>Eukaryota</taxon>
        <taxon>Metazoa</taxon>
        <taxon>Cnidaria</taxon>
        <taxon>Anthozoa</taxon>
        <taxon>Octocorallia</taxon>
        <taxon>Malacalcyonacea</taxon>
        <taxon>Plexauridae</taxon>
        <taxon>Paramuricea</taxon>
    </lineage>
</organism>
<gene>
    <name evidence="2" type="ORF">PACLA_8A012678</name>
</gene>
<feature type="region of interest" description="Disordered" evidence="1">
    <location>
        <begin position="1"/>
        <end position="21"/>
    </location>
</feature>
<feature type="region of interest" description="Disordered" evidence="1">
    <location>
        <begin position="484"/>
        <end position="517"/>
    </location>
</feature>
<dbReference type="EMBL" id="CACRXK020000949">
    <property type="protein sequence ID" value="CAB3985982.1"/>
    <property type="molecule type" value="Genomic_DNA"/>
</dbReference>
<dbReference type="Proteomes" id="UP001152795">
    <property type="component" value="Unassembled WGS sequence"/>
</dbReference>
<name>A0A6S7GA38_PARCT</name>
<dbReference type="PANTHER" id="PTHR31751:SF42">
    <property type="entry name" value="PROTEIN CBG10204"/>
    <property type="match status" value="1"/>
</dbReference>
<comment type="caution">
    <text evidence="2">The sequence shown here is derived from an EMBL/GenBank/DDBJ whole genome shotgun (WGS) entry which is preliminary data.</text>
</comment>